<evidence type="ECO:0000313" key="2">
    <source>
        <dbReference type="EMBL" id="CUM77708.1"/>
    </source>
</evidence>
<dbReference type="EMBL" id="CYXN01000002">
    <property type="protein sequence ID" value="CUM77708.1"/>
    <property type="molecule type" value="Genomic_DNA"/>
</dbReference>
<feature type="domain" description="Peptidase M16 C-terminal" evidence="1">
    <location>
        <begin position="181"/>
        <end position="357"/>
    </location>
</feature>
<dbReference type="PANTHER" id="PTHR11851:SF186">
    <property type="entry name" value="INACTIVE METALLOPROTEASE YMFF-RELATED"/>
    <property type="match status" value="1"/>
</dbReference>
<dbReference type="PANTHER" id="PTHR11851">
    <property type="entry name" value="METALLOPROTEASE"/>
    <property type="match status" value="1"/>
</dbReference>
<dbReference type="RefSeq" id="WP_055184968.1">
    <property type="nucleotide sequence ID" value="NZ_CYXN01000002.1"/>
</dbReference>
<organism evidence="2 3">
    <name type="scientific">Faecalibacterium prausnitzii</name>
    <dbReference type="NCBI Taxonomy" id="853"/>
    <lineage>
        <taxon>Bacteria</taxon>
        <taxon>Bacillati</taxon>
        <taxon>Bacillota</taxon>
        <taxon>Clostridia</taxon>
        <taxon>Eubacteriales</taxon>
        <taxon>Oscillospiraceae</taxon>
        <taxon>Faecalibacterium</taxon>
    </lineage>
</organism>
<dbReference type="InterPro" id="IPR011249">
    <property type="entry name" value="Metalloenz_LuxS/M16"/>
</dbReference>
<dbReference type="SUPFAM" id="SSF63411">
    <property type="entry name" value="LuxS/MPP-like metallohydrolase"/>
    <property type="match status" value="2"/>
</dbReference>
<protein>
    <submittedName>
        <fullName evidence="2">Peptidase M16 inactive domain</fullName>
    </submittedName>
</protein>
<dbReference type="AlphaFoldDB" id="A0A173RKA6"/>
<dbReference type="GO" id="GO:0046872">
    <property type="term" value="F:metal ion binding"/>
    <property type="evidence" value="ECO:0007669"/>
    <property type="project" value="InterPro"/>
</dbReference>
<dbReference type="Proteomes" id="UP000095649">
    <property type="component" value="Unassembled WGS sequence"/>
</dbReference>
<evidence type="ECO:0000259" key="1">
    <source>
        <dbReference type="Pfam" id="PF05193"/>
    </source>
</evidence>
<accession>A0A173RKA6</accession>
<gene>
    <name evidence="2" type="ORF">ERS852582_00483</name>
</gene>
<dbReference type="OrthoDB" id="9762085at2"/>
<proteinExistence type="predicted"/>
<dbReference type="InterPro" id="IPR050361">
    <property type="entry name" value="MPP/UQCRC_Complex"/>
</dbReference>
<dbReference type="InterPro" id="IPR007863">
    <property type="entry name" value="Peptidase_M16_C"/>
</dbReference>
<dbReference type="Gene3D" id="3.30.830.10">
    <property type="entry name" value="Metalloenzyme, LuxS/M16 peptidase-like"/>
    <property type="match status" value="2"/>
</dbReference>
<sequence length="433" mass="47540">MERTLIAPGVHLSCDPASKFNRCRISIHFAFPAERKTATAHALLPLVMERGYADCPDMTQLTKKLAKLYGADLTVDARPMGCNHNLCVSVTGIKDAFALEGEALTAEYTKIALGAAFHPYFVDGCFDPQAVSIEKQMLKKGLEDEINDKRIYCLHQANREFFGDSPAGVRQEGYLEEVEGLTPAMLTDAYRQMLRTANIELLVLGCDAAQTAAIRDALLAELACIDRAPLPLVENMAMPTIAPVHKTENYDMVQAKLCMLFTLGQPMQPQQLAAVRLAMALYGGSVTSRLFLNVRERDHLCYYCSSSFQSFTGSMAVNSGVEHADATRAEQAILKELADLCTGPITDEEFEDCRRGLLSGMNGVEDSLGGIESWYYIEVLRAGANSAAPIQSPEQARKALRAVTKDEVRDILRRLTLSVSYLLTKEDAAHAAE</sequence>
<dbReference type="Pfam" id="PF05193">
    <property type="entry name" value="Peptidase_M16_C"/>
    <property type="match status" value="1"/>
</dbReference>
<evidence type="ECO:0000313" key="3">
    <source>
        <dbReference type="Proteomes" id="UP000095649"/>
    </source>
</evidence>
<reference evidence="2 3" key="1">
    <citation type="submission" date="2015-09" db="EMBL/GenBank/DDBJ databases">
        <authorList>
            <consortium name="Pathogen Informatics"/>
        </authorList>
    </citation>
    <scope>NUCLEOTIDE SEQUENCE [LARGE SCALE GENOMIC DNA]</scope>
    <source>
        <strain evidence="2 3">2789STDY5834970</strain>
    </source>
</reference>
<name>A0A173RKA6_9FIRM</name>